<evidence type="ECO:0000256" key="8">
    <source>
        <dbReference type="ARBA" id="ARBA00023204"/>
    </source>
</evidence>
<comment type="subcellular location">
    <subcellularLocation>
        <location evidence="9">Cytoplasm</location>
    </subcellularLocation>
</comment>
<dbReference type="NCBIfam" id="TIGR00628">
    <property type="entry name" value="ung"/>
    <property type="match status" value="1"/>
</dbReference>
<evidence type="ECO:0000256" key="11">
    <source>
        <dbReference type="RuleBase" id="RU003780"/>
    </source>
</evidence>
<reference evidence="14" key="1">
    <citation type="journal article" date="2020" name="MBio">
        <title>Horizontal gene transfer to a defensive symbiont with a reduced genome amongst a multipartite beetle microbiome.</title>
        <authorList>
            <person name="Waterworth S.C."/>
            <person name="Florez L.V."/>
            <person name="Rees E.R."/>
            <person name="Hertweck C."/>
            <person name="Kaltenpoth M."/>
            <person name="Kwan J.C."/>
        </authorList>
    </citation>
    <scope>NUCLEOTIDE SEQUENCE [LARGE SCALE GENOMIC DNA]</scope>
</reference>
<dbReference type="Proteomes" id="UP000487117">
    <property type="component" value="Unassembled WGS sequence"/>
</dbReference>
<comment type="similarity">
    <text evidence="3 9 11">Belongs to the uracil-DNA glycosylase (UDG) superfamily. UNG family.</text>
</comment>
<feature type="domain" description="Uracil-DNA glycosylase-like" evidence="12">
    <location>
        <begin position="58"/>
        <end position="218"/>
    </location>
</feature>
<name>A0A7V8FGF0_STEMA</name>
<organism evidence="13 14">
    <name type="scientific">Stenotrophomonas maltophilia</name>
    <name type="common">Pseudomonas maltophilia</name>
    <name type="synonym">Xanthomonas maltophilia</name>
    <dbReference type="NCBI Taxonomy" id="40324"/>
    <lineage>
        <taxon>Bacteria</taxon>
        <taxon>Pseudomonadati</taxon>
        <taxon>Pseudomonadota</taxon>
        <taxon>Gammaproteobacteria</taxon>
        <taxon>Lysobacterales</taxon>
        <taxon>Lysobacteraceae</taxon>
        <taxon>Stenotrophomonas</taxon>
        <taxon>Stenotrophomonas maltophilia group</taxon>
    </lineage>
</organism>
<gene>
    <name evidence="9 13" type="primary">ung</name>
    <name evidence="13" type="ORF">GAK31_02558</name>
</gene>
<dbReference type="GO" id="GO:0005737">
    <property type="term" value="C:cytoplasm"/>
    <property type="evidence" value="ECO:0007669"/>
    <property type="project" value="UniProtKB-SubCell"/>
</dbReference>
<dbReference type="FunFam" id="3.40.470.10:FF:000001">
    <property type="entry name" value="Uracil-DNA glycosylase"/>
    <property type="match status" value="1"/>
</dbReference>
<evidence type="ECO:0000259" key="12">
    <source>
        <dbReference type="SMART" id="SM00986"/>
    </source>
</evidence>
<keyword evidence="8 9" id="KW-0234">DNA repair</keyword>
<keyword evidence="9" id="KW-0963">Cytoplasm</keyword>
<evidence type="ECO:0000313" key="14">
    <source>
        <dbReference type="Proteomes" id="UP000487117"/>
    </source>
</evidence>
<comment type="caution">
    <text evidence="13">The sequence shown here is derived from an EMBL/GenBank/DDBJ whole genome shotgun (WGS) entry which is preliminary data.</text>
</comment>
<comment type="function">
    <text evidence="2 9 11">Excises uracil residues from the DNA which can arise as a result of misincorporation of dUMP residues by DNA polymerase or due to deamination of cytosine.</text>
</comment>
<dbReference type="CDD" id="cd10027">
    <property type="entry name" value="UDG-F1-like"/>
    <property type="match status" value="1"/>
</dbReference>
<dbReference type="SMART" id="SM00987">
    <property type="entry name" value="UreE_C"/>
    <property type="match status" value="1"/>
</dbReference>
<evidence type="ECO:0000256" key="6">
    <source>
        <dbReference type="ARBA" id="ARBA00022763"/>
    </source>
</evidence>
<dbReference type="GO" id="GO:0097510">
    <property type="term" value="P:base-excision repair, AP site formation via deaminated base removal"/>
    <property type="evidence" value="ECO:0007669"/>
    <property type="project" value="TreeGrafter"/>
</dbReference>
<dbReference type="InterPro" id="IPR005122">
    <property type="entry name" value="Uracil-DNA_glycosylase-like"/>
</dbReference>
<evidence type="ECO:0000256" key="2">
    <source>
        <dbReference type="ARBA" id="ARBA00002631"/>
    </source>
</evidence>
<dbReference type="PANTHER" id="PTHR11264:SF0">
    <property type="entry name" value="URACIL-DNA GLYCOSYLASE"/>
    <property type="match status" value="1"/>
</dbReference>
<dbReference type="AlphaFoldDB" id="A0A7V8FGF0"/>
<comment type="catalytic activity">
    <reaction evidence="1 9 11">
        <text>Hydrolyzes single-stranded DNA or mismatched double-stranded DNA and polynucleotides, releasing free uracil.</text>
        <dbReference type="EC" id="3.2.2.27"/>
    </reaction>
</comment>
<sequence length="244" mass="26773">MNDEQATPAIQLEPSWKAHVGDWLLQPQMRDLSRFLRERKAAGAAVFPPGPQIFAAFDATPFEQTKVVVLGQDPYHGRGQAHGLSFSVMPGVPVPPSLLNIYKEIEADLGIARPDHGCLLPWARQGVLLLNAVLTVEESSAGAHQGRGWEGLADHVVDVLNREREGLVFLLWGSYAQQKGKVIDTRRHRVLKAPHPSPLSAHRGFLGCRHFSAANAYLEQRGQTPIDWSLPPRAVVEAGLADGR</sequence>
<evidence type="ECO:0000256" key="1">
    <source>
        <dbReference type="ARBA" id="ARBA00001400"/>
    </source>
</evidence>
<evidence type="ECO:0000256" key="3">
    <source>
        <dbReference type="ARBA" id="ARBA00008184"/>
    </source>
</evidence>
<dbReference type="InterPro" id="IPR002043">
    <property type="entry name" value="UDG_fam1"/>
</dbReference>
<dbReference type="SUPFAM" id="SSF52141">
    <property type="entry name" value="Uracil-DNA glycosylase-like"/>
    <property type="match status" value="1"/>
</dbReference>
<evidence type="ECO:0000256" key="9">
    <source>
        <dbReference type="HAMAP-Rule" id="MF_00148"/>
    </source>
</evidence>
<dbReference type="PANTHER" id="PTHR11264">
    <property type="entry name" value="URACIL-DNA GLYCOSYLASE"/>
    <property type="match status" value="1"/>
</dbReference>
<keyword evidence="7 9" id="KW-0378">Hydrolase</keyword>
<dbReference type="NCBIfam" id="NF003589">
    <property type="entry name" value="PRK05254.1-2"/>
    <property type="match status" value="1"/>
</dbReference>
<dbReference type="NCBIfam" id="NF003588">
    <property type="entry name" value="PRK05254.1-1"/>
    <property type="match status" value="1"/>
</dbReference>
<keyword evidence="6 9" id="KW-0227">DNA damage</keyword>
<dbReference type="NCBIfam" id="NF003592">
    <property type="entry name" value="PRK05254.1-5"/>
    <property type="match status" value="1"/>
</dbReference>
<evidence type="ECO:0000256" key="4">
    <source>
        <dbReference type="ARBA" id="ARBA00012030"/>
    </source>
</evidence>
<protein>
    <recommendedName>
        <fullName evidence="5 9">Uracil-DNA glycosylase</fullName>
        <shortName evidence="9">UDG</shortName>
        <ecNumber evidence="4 9">3.2.2.27</ecNumber>
    </recommendedName>
</protein>
<dbReference type="InterPro" id="IPR018085">
    <property type="entry name" value="Ura-DNA_Glyclase_AS"/>
</dbReference>
<dbReference type="GO" id="GO:0004844">
    <property type="term" value="F:uracil DNA N-glycosylase activity"/>
    <property type="evidence" value="ECO:0007669"/>
    <property type="project" value="UniProtKB-UniRule"/>
</dbReference>
<evidence type="ECO:0000256" key="5">
    <source>
        <dbReference type="ARBA" id="ARBA00018429"/>
    </source>
</evidence>
<dbReference type="EC" id="3.2.2.27" evidence="4 9"/>
<feature type="active site" description="Proton acceptor" evidence="9 10">
    <location>
        <position position="73"/>
    </location>
</feature>
<dbReference type="Gene3D" id="3.40.470.10">
    <property type="entry name" value="Uracil-DNA glycosylase-like domain"/>
    <property type="match status" value="1"/>
</dbReference>
<dbReference type="Pfam" id="PF03167">
    <property type="entry name" value="UDG"/>
    <property type="match status" value="1"/>
</dbReference>
<evidence type="ECO:0000256" key="10">
    <source>
        <dbReference type="PROSITE-ProRule" id="PRU10072"/>
    </source>
</evidence>
<accession>A0A7V8FGF0</accession>
<proteinExistence type="inferred from homology"/>
<dbReference type="PROSITE" id="PS00130">
    <property type="entry name" value="U_DNA_GLYCOSYLASE"/>
    <property type="match status" value="1"/>
</dbReference>
<dbReference type="SMART" id="SM00986">
    <property type="entry name" value="UDG"/>
    <property type="match status" value="1"/>
</dbReference>
<dbReference type="InterPro" id="IPR036895">
    <property type="entry name" value="Uracil-DNA_glycosylase-like_sf"/>
</dbReference>
<dbReference type="NCBIfam" id="NF003591">
    <property type="entry name" value="PRK05254.1-4"/>
    <property type="match status" value="1"/>
</dbReference>
<evidence type="ECO:0000313" key="13">
    <source>
        <dbReference type="EMBL" id="KAF1015070.1"/>
    </source>
</evidence>
<evidence type="ECO:0000256" key="7">
    <source>
        <dbReference type="ARBA" id="ARBA00022801"/>
    </source>
</evidence>
<dbReference type="EMBL" id="WNDS01000003">
    <property type="protein sequence ID" value="KAF1015070.1"/>
    <property type="molecule type" value="Genomic_DNA"/>
</dbReference>
<dbReference type="HAMAP" id="MF_00148">
    <property type="entry name" value="UDG"/>
    <property type="match status" value="1"/>
</dbReference>